<dbReference type="InterPro" id="IPR046341">
    <property type="entry name" value="SET_dom_sf"/>
</dbReference>
<reference evidence="3" key="1">
    <citation type="submission" date="2023-08" db="EMBL/GenBank/DDBJ databases">
        <authorList>
            <person name="Audoor S."/>
            <person name="Bilcke G."/>
        </authorList>
    </citation>
    <scope>NUCLEOTIDE SEQUENCE</scope>
</reference>
<dbReference type="PROSITE" id="PS50280">
    <property type="entry name" value="SET"/>
    <property type="match status" value="1"/>
</dbReference>
<accession>A0AAD2FDQ6</accession>
<dbReference type="PANTHER" id="PTHR47332">
    <property type="entry name" value="SET DOMAIN-CONTAINING PROTEIN 5"/>
    <property type="match status" value="1"/>
</dbReference>
<dbReference type="CDD" id="cd20071">
    <property type="entry name" value="SET_SMYD"/>
    <property type="match status" value="1"/>
</dbReference>
<evidence type="ECO:0000313" key="3">
    <source>
        <dbReference type="EMBL" id="CAJ1934017.1"/>
    </source>
</evidence>
<feature type="region of interest" description="Disordered" evidence="1">
    <location>
        <begin position="1"/>
        <end position="81"/>
    </location>
</feature>
<dbReference type="Proteomes" id="UP001295423">
    <property type="component" value="Unassembled WGS sequence"/>
</dbReference>
<dbReference type="InterPro" id="IPR001214">
    <property type="entry name" value="SET_dom"/>
</dbReference>
<name>A0AAD2FDQ6_9STRA</name>
<protein>
    <recommendedName>
        <fullName evidence="2">SET domain-containing protein</fullName>
    </recommendedName>
</protein>
<evidence type="ECO:0000313" key="4">
    <source>
        <dbReference type="Proteomes" id="UP001295423"/>
    </source>
</evidence>
<proteinExistence type="predicted"/>
<dbReference type="SUPFAM" id="SSF82199">
    <property type="entry name" value="SET domain"/>
    <property type="match status" value="1"/>
</dbReference>
<dbReference type="AlphaFoldDB" id="A0AAD2FDQ6"/>
<organism evidence="3 4">
    <name type="scientific">Cylindrotheca closterium</name>
    <dbReference type="NCBI Taxonomy" id="2856"/>
    <lineage>
        <taxon>Eukaryota</taxon>
        <taxon>Sar</taxon>
        <taxon>Stramenopiles</taxon>
        <taxon>Ochrophyta</taxon>
        <taxon>Bacillariophyta</taxon>
        <taxon>Bacillariophyceae</taxon>
        <taxon>Bacillariophycidae</taxon>
        <taxon>Bacillariales</taxon>
        <taxon>Bacillariaceae</taxon>
        <taxon>Cylindrotheca</taxon>
    </lineage>
</organism>
<dbReference type="PANTHER" id="PTHR47332:SF4">
    <property type="entry name" value="SET DOMAIN-CONTAINING PROTEIN 5"/>
    <property type="match status" value="1"/>
</dbReference>
<dbReference type="Gene3D" id="2.170.270.10">
    <property type="entry name" value="SET domain"/>
    <property type="match status" value="1"/>
</dbReference>
<feature type="compositionally biased region" description="Polar residues" evidence="1">
    <location>
        <begin position="35"/>
        <end position="77"/>
    </location>
</feature>
<feature type="domain" description="SET" evidence="2">
    <location>
        <begin position="107"/>
        <end position="268"/>
    </location>
</feature>
<sequence>MNDTDMDPFACFDDSDDDDDDDDDDENDQQHEQQHQYGSSPPQNITKPSSITSSRQFTYSTENGNSTASYSLQQDEQSQGRRLVDEANARLDAATAVKDGLLPVTSSSFEVFDTLTGAGKGLRALKVFEYGDEILREYAAMRVPNHQAAESLEEAEQLHERAVQSTFNNLHHSTQNAIIQLHSCDQWMNHDDSPGRHASGVVTPLGAYQSNSYTLGDQKCGGLFLTTARMNHSCRPSATHIWRPDLQKTVVFATRRIEIGEEIFTTYGPPECLDTEGRRDYLREKFSFECGCEMCEEGNRFGGDDRMIEINSLQEDISMLAQTGDPKIAIDAVERCLSLLKEQSISIGAYRQPLLHYGYQIAMDGLKDIDLAKSYLSKELAVTQQCEGPTSPKALQIQAMLDDLF</sequence>
<comment type="caution">
    <text evidence="3">The sequence shown here is derived from an EMBL/GenBank/DDBJ whole genome shotgun (WGS) entry which is preliminary data.</text>
</comment>
<dbReference type="InterPro" id="IPR053185">
    <property type="entry name" value="SET_domain_protein"/>
</dbReference>
<evidence type="ECO:0000256" key="1">
    <source>
        <dbReference type="SAM" id="MobiDB-lite"/>
    </source>
</evidence>
<feature type="compositionally biased region" description="Acidic residues" evidence="1">
    <location>
        <begin position="13"/>
        <end position="27"/>
    </location>
</feature>
<keyword evidence="4" id="KW-1185">Reference proteome</keyword>
<evidence type="ECO:0000259" key="2">
    <source>
        <dbReference type="PROSITE" id="PS50280"/>
    </source>
</evidence>
<gene>
    <name evidence="3" type="ORF">CYCCA115_LOCUS3558</name>
</gene>
<dbReference type="Gene3D" id="1.25.40.10">
    <property type="entry name" value="Tetratricopeptide repeat domain"/>
    <property type="match status" value="1"/>
</dbReference>
<dbReference type="Pfam" id="PF00856">
    <property type="entry name" value="SET"/>
    <property type="match status" value="1"/>
</dbReference>
<dbReference type="InterPro" id="IPR011990">
    <property type="entry name" value="TPR-like_helical_dom_sf"/>
</dbReference>
<dbReference type="EMBL" id="CAKOGP040000324">
    <property type="protein sequence ID" value="CAJ1934017.1"/>
    <property type="molecule type" value="Genomic_DNA"/>
</dbReference>